<dbReference type="InterPro" id="IPR011662">
    <property type="entry name" value="Secretin/TonB_short_N"/>
</dbReference>
<keyword evidence="10 17" id="KW-0675">Receptor</keyword>
<evidence type="ECO:0000256" key="15">
    <source>
        <dbReference type="SAM" id="SignalP"/>
    </source>
</evidence>
<keyword evidence="9 12" id="KW-0472">Membrane</keyword>
<dbReference type="PANTHER" id="PTHR32552:SF85">
    <property type="entry name" value="BLL7968 PROTEIN"/>
    <property type="match status" value="1"/>
</dbReference>
<feature type="domain" description="Secretin/TonB short N-terminal" evidence="16">
    <location>
        <begin position="73"/>
        <end position="123"/>
    </location>
</feature>
<keyword evidence="5" id="KW-0406">Ion transport</keyword>
<dbReference type="NCBIfam" id="TIGR01783">
    <property type="entry name" value="TonB-siderophor"/>
    <property type="match status" value="1"/>
</dbReference>
<evidence type="ECO:0000313" key="18">
    <source>
        <dbReference type="Proteomes" id="UP000234341"/>
    </source>
</evidence>
<protein>
    <submittedName>
        <fullName evidence="17">TonB-dependent siderophore receptor</fullName>
    </submittedName>
</protein>
<evidence type="ECO:0000256" key="8">
    <source>
        <dbReference type="ARBA" id="ARBA00023077"/>
    </source>
</evidence>
<comment type="similarity">
    <text evidence="2 12 13">Belongs to the TonB-dependent receptor family.</text>
</comment>
<keyword evidence="5" id="KW-0410">Iron transport</keyword>
<keyword evidence="11 12" id="KW-0998">Cell outer membrane</keyword>
<accession>A0A2N5CAA1</accession>
<feature type="chain" id="PRO_5014827230" evidence="15">
    <location>
        <begin position="41"/>
        <end position="822"/>
    </location>
</feature>
<dbReference type="InterPro" id="IPR039426">
    <property type="entry name" value="TonB-dep_rcpt-like"/>
</dbReference>
<keyword evidence="8 13" id="KW-0798">TonB box</keyword>
<dbReference type="GO" id="GO:0038023">
    <property type="term" value="F:signaling receptor activity"/>
    <property type="evidence" value="ECO:0007669"/>
    <property type="project" value="InterPro"/>
</dbReference>
<evidence type="ECO:0000256" key="9">
    <source>
        <dbReference type="ARBA" id="ARBA00023136"/>
    </source>
</evidence>
<dbReference type="InterPro" id="IPR037066">
    <property type="entry name" value="Plug_dom_sf"/>
</dbReference>
<evidence type="ECO:0000256" key="12">
    <source>
        <dbReference type="PROSITE-ProRule" id="PRU01360"/>
    </source>
</evidence>
<dbReference type="Gene3D" id="2.40.170.20">
    <property type="entry name" value="TonB-dependent receptor, beta-barrel domain"/>
    <property type="match status" value="1"/>
</dbReference>
<keyword evidence="7" id="KW-0408">Iron</keyword>
<dbReference type="InterPro" id="IPR036942">
    <property type="entry name" value="Beta-barrel_TonB_sf"/>
</dbReference>
<dbReference type="InterPro" id="IPR010105">
    <property type="entry name" value="TonB_sidphr_rcpt"/>
</dbReference>
<keyword evidence="4 12" id="KW-1134">Transmembrane beta strand</keyword>
<evidence type="ECO:0000256" key="5">
    <source>
        <dbReference type="ARBA" id="ARBA00022496"/>
    </source>
</evidence>
<dbReference type="Gene3D" id="2.170.130.10">
    <property type="entry name" value="TonB-dependent receptor, plug domain"/>
    <property type="match status" value="1"/>
</dbReference>
<feature type="compositionally biased region" description="Polar residues" evidence="14">
    <location>
        <begin position="128"/>
        <end position="164"/>
    </location>
</feature>
<dbReference type="Pfam" id="PF07660">
    <property type="entry name" value="STN"/>
    <property type="match status" value="1"/>
</dbReference>
<gene>
    <name evidence="17" type="ORF">CYJ10_17790</name>
</gene>
<keyword evidence="3 12" id="KW-0813">Transport</keyword>
<name>A0A2N5CAA1_9BURK</name>
<evidence type="ECO:0000256" key="10">
    <source>
        <dbReference type="ARBA" id="ARBA00023170"/>
    </source>
</evidence>
<reference evidence="17 18" key="1">
    <citation type="submission" date="2017-12" db="EMBL/GenBank/DDBJ databases">
        <title>Genome sequence of the active heterotrophic nitrifier-denitrifier, Cupriavidus pauculus UM1.</title>
        <authorList>
            <person name="Putonti C."/>
            <person name="Castignetti D."/>
        </authorList>
    </citation>
    <scope>NUCLEOTIDE SEQUENCE [LARGE SCALE GENOMIC DNA]</scope>
    <source>
        <strain evidence="17 18">UM1</strain>
    </source>
</reference>
<dbReference type="InterPro" id="IPR012910">
    <property type="entry name" value="Plug_dom"/>
</dbReference>
<evidence type="ECO:0000256" key="6">
    <source>
        <dbReference type="ARBA" id="ARBA00022692"/>
    </source>
</evidence>
<dbReference type="Proteomes" id="UP000234341">
    <property type="component" value="Unassembled WGS sequence"/>
</dbReference>
<dbReference type="RefSeq" id="WP_101682806.1">
    <property type="nucleotide sequence ID" value="NZ_PJRP01000008.1"/>
</dbReference>
<evidence type="ECO:0000256" key="3">
    <source>
        <dbReference type="ARBA" id="ARBA00022448"/>
    </source>
</evidence>
<dbReference type="AlphaFoldDB" id="A0A2N5CAA1"/>
<evidence type="ECO:0000313" key="17">
    <source>
        <dbReference type="EMBL" id="PLP99152.1"/>
    </source>
</evidence>
<dbReference type="Pfam" id="PF07715">
    <property type="entry name" value="Plug"/>
    <property type="match status" value="1"/>
</dbReference>
<sequence length="822" mass="89648">MPADRHDFSHAFRPSTLIPRTLLAAALHASGLIVAAPAFAQGNPVQAPAVRAYDIPPGDLQTALNRFGREAGILLAFTPGQTANLTTNGLRGQYTVQAGLDQLLEGTGLGVTRDNGSYLLVRREDASRATQDNATGSPTLPQVTVSATGPTESYRPQPSASTLRSDLPLQDTPQVVNIVPAQVLQDQRPRNLDDALGNVSGITQGNTLAGTQDTIMKRGFGGNRDGSIMHNGMPLVQGRGFNAAAESVEVIKGPASLLYGIMDPGGVINIVSKVPERKRHTELSLRGSTYGHGQNGAGGTLDTTGAVGDTPLAYRLVADYTDEQYWRNFGVHRETLIAPSVAWYGKDTQAVLSYEYRKFLYPFDRGTALDPRTNEPLPIPSRRRLDEAFNQMEGESHLAQLSVDHQFNADWKGHFGYSYNRETYDAGQLRVTGVNTGNGTLTRSNDATHGALSTDSYGIAYVDGNFRLGGMRNNLQLGMDHEYRLIYRRDLLRQATRSTFSYLNPVYGLENPSTTVSASDSDQTDSLHNTSVFLQDSLYLTDKWILVGGVRYMTWSQMAGRGRPFTVNTDISGNKWLPRAGIVYKATPAVSVYASYTASLKPTSTIAPLSSGVVIDSSVAPEEARSWELGTKVDFVGGLTGTFALFNIDKKNVLVSQYNDVTKLTDWRTSGKARSRGAELDISGQIGNRWNVIASYAYIDAKTTEDPLYAGNRLWNVAQHTASLSAVYDFGQIFGGDRLRLGGMAHYVGNRPGDSANSFSLPAYTLFDAFATYETRLSGQKVRFQLNAKNLFNRVYYPSSANRYFVAVGDARQVSLITTFEF</sequence>
<dbReference type="InterPro" id="IPR000531">
    <property type="entry name" value="Beta-barrel_TonB"/>
</dbReference>
<dbReference type="GO" id="GO:0009279">
    <property type="term" value="C:cell outer membrane"/>
    <property type="evidence" value="ECO:0007669"/>
    <property type="project" value="UniProtKB-SubCell"/>
</dbReference>
<comment type="subcellular location">
    <subcellularLocation>
        <location evidence="1 12">Cell outer membrane</location>
        <topology evidence="1 12">Multi-pass membrane protein</topology>
    </subcellularLocation>
</comment>
<dbReference type="EMBL" id="PJRP01000008">
    <property type="protein sequence ID" value="PLP99152.1"/>
    <property type="molecule type" value="Genomic_DNA"/>
</dbReference>
<evidence type="ECO:0000256" key="13">
    <source>
        <dbReference type="RuleBase" id="RU003357"/>
    </source>
</evidence>
<keyword evidence="15" id="KW-0732">Signal</keyword>
<dbReference type="PROSITE" id="PS52016">
    <property type="entry name" value="TONB_DEPENDENT_REC_3"/>
    <property type="match status" value="1"/>
</dbReference>
<keyword evidence="6 12" id="KW-0812">Transmembrane</keyword>
<proteinExistence type="inferred from homology"/>
<evidence type="ECO:0000256" key="14">
    <source>
        <dbReference type="SAM" id="MobiDB-lite"/>
    </source>
</evidence>
<dbReference type="PANTHER" id="PTHR32552">
    <property type="entry name" value="FERRICHROME IRON RECEPTOR-RELATED"/>
    <property type="match status" value="1"/>
</dbReference>
<dbReference type="GO" id="GO:0015344">
    <property type="term" value="F:siderophore uptake transmembrane transporter activity"/>
    <property type="evidence" value="ECO:0007669"/>
    <property type="project" value="TreeGrafter"/>
</dbReference>
<evidence type="ECO:0000256" key="4">
    <source>
        <dbReference type="ARBA" id="ARBA00022452"/>
    </source>
</evidence>
<organism evidence="17 18">
    <name type="scientific">Cupriavidus pauculus</name>
    <dbReference type="NCBI Taxonomy" id="82633"/>
    <lineage>
        <taxon>Bacteria</taxon>
        <taxon>Pseudomonadati</taxon>
        <taxon>Pseudomonadota</taxon>
        <taxon>Betaproteobacteria</taxon>
        <taxon>Burkholderiales</taxon>
        <taxon>Burkholderiaceae</taxon>
        <taxon>Cupriavidus</taxon>
    </lineage>
</organism>
<dbReference type="CDD" id="cd01347">
    <property type="entry name" value="ligand_gated_channel"/>
    <property type="match status" value="1"/>
</dbReference>
<dbReference type="SMART" id="SM00965">
    <property type="entry name" value="STN"/>
    <property type="match status" value="1"/>
</dbReference>
<dbReference type="SUPFAM" id="SSF56935">
    <property type="entry name" value="Porins"/>
    <property type="match status" value="1"/>
</dbReference>
<feature type="signal peptide" evidence="15">
    <location>
        <begin position="1"/>
        <end position="40"/>
    </location>
</feature>
<evidence type="ECO:0000256" key="7">
    <source>
        <dbReference type="ARBA" id="ARBA00023004"/>
    </source>
</evidence>
<evidence type="ECO:0000256" key="2">
    <source>
        <dbReference type="ARBA" id="ARBA00009810"/>
    </source>
</evidence>
<dbReference type="OrthoDB" id="9790771at2"/>
<evidence type="ECO:0000256" key="1">
    <source>
        <dbReference type="ARBA" id="ARBA00004571"/>
    </source>
</evidence>
<feature type="region of interest" description="Disordered" evidence="14">
    <location>
        <begin position="125"/>
        <end position="166"/>
    </location>
</feature>
<evidence type="ECO:0000259" key="16">
    <source>
        <dbReference type="SMART" id="SM00965"/>
    </source>
</evidence>
<dbReference type="Gene3D" id="3.55.50.30">
    <property type="match status" value="1"/>
</dbReference>
<dbReference type="GO" id="GO:0015891">
    <property type="term" value="P:siderophore transport"/>
    <property type="evidence" value="ECO:0007669"/>
    <property type="project" value="InterPro"/>
</dbReference>
<evidence type="ECO:0000256" key="11">
    <source>
        <dbReference type="ARBA" id="ARBA00023237"/>
    </source>
</evidence>
<comment type="caution">
    <text evidence="17">The sequence shown here is derived from an EMBL/GenBank/DDBJ whole genome shotgun (WGS) entry which is preliminary data.</text>
</comment>
<dbReference type="Pfam" id="PF00593">
    <property type="entry name" value="TonB_dep_Rec_b-barrel"/>
    <property type="match status" value="1"/>
</dbReference>